<feature type="compositionally biased region" description="Low complexity" evidence="2">
    <location>
        <begin position="195"/>
        <end position="227"/>
    </location>
</feature>
<evidence type="ECO:0000256" key="2">
    <source>
        <dbReference type="SAM" id="MobiDB-lite"/>
    </source>
</evidence>
<feature type="region of interest" description="Disordered" evidence="2">
    <location>
        <begin position="712"/>
        <end position="773"/>
    </location>
</feature>
<dbReference type="eggNOG" id="ENOG502S0NC">
    <property type="taxonomic scope" value="Eukaryota"/>
</dbReference>
<feature type="compositionally biased region" description="Basic residues" evidence="2">
    <location>
        <begin position="57"/>
        <end position="71"/>
    </location>
</feature>
<keyword evidence="3" id="KW-0472">Membrane</keyword>
<gene>
    <name evidence="4" type="primary">Dper\GL22310</name>
    <name evidence="4" type="ORF">Dper_GL22310</name>
</gene>
<dbReference type="PhylomeDB" id="B4GG13"/>
<name>B4GG13_DROPE</name>
<evidence type="ECO:0000256" key="1">
    <source>
        <dbReference type="SAM" id="Coils"/>
    </source>
</evidence>
<evidence type="ECO:0000313" key="5">
    <source>
        <dbReference type="Proteomes" id="UP000008744"/>
    </source>
</evidence>
<proteinExistence type="predicted"/>
<keyword evidence="1" id="KW-0175">Coiled coil</keyword>
<dbReference type="OrthoDB" id="5875463at2759"/>
<feature type="compositionally biased region" description="Low complexity" evidence="2">
    <location>
        <begin position="618"/>
        <end position="663"/>
    </location>
</feature>
<feature type="coiled-coil region" evidence="1">
    <location>
        <begin position="303"/>
        <end position="383"/>
    </location>
</feature>
<feature type="region of interest" description="Disordered" evidence="2">
    <location>
        <begin position="195"/>
        <end position="237"/>
    </location>
</feature>
<feature type="compositionally biased region" description="Acidic residues" evidence="2">
    <location>
        <begin position="83"/>
        <end position="102"/>
    </location>
</feature>
<evidence type="ECO:0000256" key="3">
    <source>
        <dbReference type="SAM" id="Phobius"/>
    </source>
</evidence>
<dbReference type="STRING" id="7234.B4GG13"/>
<feature type="compositionally biased region" description="Basic and acidic residues" evidence="2">
    <location>
        <begin position="118"/>
        <end position="132"/>
    </location>
</feature>
<feature type="compositionally biased region" description="Basic and acidic residues" evidence="2">
    <location>
        <begin position="72"/>
        <end position="82"/>
    </location>
</feature>
<feature type="transmembrane region" description="Helical" evidence="3">
    <location>
        <begin position="6"/>
        <end position="23"/>
    </location>
</feature>
<evidence type="ECO:0000313" key="4">
    <source>
        <dbReference type="EMBL" id="EDW34548.1"/>
    </source>
</evidence>
<feature type="region of interest" description="Disordered" evidence="2">
    <location>
        <begin position="613"/>
        <end position="666"/>
    </location>
</feature>
<feature type="region of interest" description="Disordered" evidence="2">
    <location>
        <begin position="118"/>
        <end position="158"/>
    </location>
</feature>
<accession>B4GG13</accession>
<reference evidence="4 5" key="1">
    <citation type="journal article" date="2007" name="Nature">
        <title>Evolution of genes and genomes on the Drosophila phylogeny.</title>
        <authorList>
            <consortium name="Drosophila 12 Genomes Consortium"/>
            <person name="Clark A.G."/>
            <person name="Eisen M.B."/>
            <person name="Smith D.R."/>
            <person name="Bergman C.M."/>
            <person name="Oliver B."/>
            <person name="Markow T.A."/>
            <person name="Kaufman T.C."/>
            <person name="Kellis M."/>
            <person name="Gelbart W."/>
            <person name="Iyer V.N."/>
            <person name="Pollard D.A."/>
            <person name="Sackton T.B."/>
            <person name="Larracuente A.M."/>
            <person name="Singh N.D."/>
            <person name="Abad J.P."/>
            <person name="Abt D.N."/>
            <person name="Adryan B."/>
            <person name="Aguade M."/>
            <person name="Akashi H."/>
            <person name="Anderson W.W."/>
            <person name="Aquadro C.F."/>
            <person name="Ardell D.H."/>
            <person name="Arguello R."/>
            <person name="Artieri C.G."/>
            <person name="Barbash D.A."/>
            <person name="Barker D."/>
            <person name="Barsanti P."/>
            <person name="Batterham P."/>
            <person name="Batzoglou S."/>
            <person name="Begun D."/>
            <person name="Bhutkar A."/>
            <person name="Blanco E."/>
            <person name="Bosak S.A."/>
            <person name="Bradley R.K."/>
            <person name="Brand A.D."/>
            <person name="Brent M.R."/>
            <person name="Brooks A.N."/>
            <person name="Brown R.H."/>
            <person name="Butlin R.K."/>
            <person name="Caggese C."/>
            <person name="Calvi B.R."/>
            <person name="Bernardo de Carvalho A."/>
            <person name="Caspi A."/>
            <person name="Castrezana S."/>
            <person name="Celniker S.E."/>
            <person name="Chang J.L."/>
            <person name="Chapple C."/>
            <person name="Chatterji S."/>
            <person name="Chinwalla A."/>
            <person name="Civetta A."/>
            <person name="Clifton S.W."/>
            <person name="Comeron J.M."/>
            <person name="Costello J.C."/>
            <person name="Coyne J.A."/>
            <person name="Daub J."/>
            <person name="David R.G."/>
            <person name="Delcher A.L."/>
            <person name="Delehaunty K."/>
            <person name="Do C.B."/>
            <person name="Ebling H."/>
            <person name="Edwards K."/>
            <person name="Eickbush T."/>
            <person name="Evans J.D."/>
            <person name="Filipski A."/>
            <person name="Findeiss S."/>
            <person name="Freyhult E."/>
            <person name="Fulton L."/>
            <person name="Fulton R."/>
            <person name="Garcia A.C."/>
            <person name="Gardiner A."/>
            <person name="Garfield D.A."/>
            <person name="Garvin B.E."/>
            <person name="Gibson G."/>
            <person name="Gilbert D."/>
            <person name="Gnerre S."/>
            <person name="Godfrey J."/>
            <person name="Good R."/>
            <person name="Gotea V."/>
            <person name="Gravely B."/>
            <person name="Greenberg A.J."/>
            <person name="Griffiths-Jones S."/>
            <person name="Gross S."/>
            <person name="Guigo R."/>
            <person name="Gustafson E.A."/>
            <person name="Haerty W."/>
            <person name="Hahn M.W."/>
            <person name="Halligan D.L."/>
            <person name="Halpern A.L."/>
            <person name="Halter G.M."/>
            <person name="Han M.V."/>
            <person name="Heger A."/>
            <person name="Hillier L."/>
            <person name="Hinrichs A.S."/>
            <person name="Holmes I."/>
            <person name="Hoskins R.A."/>
            <person name="Hubisz M.J."/>
            <person name="Hultmark D."/>
            <person name="Huntley M.A."/>
            <person name="Jaffe D.B."/>
            <person name="Jagadeeshan S."/>
            <person name="Jeck W.R."/>
            <person name="Johnson J."/>
            <person name="Jones C.D."/>
            <person name="Jordan W.C."/>
            <person name="Karpen G.H."/>
            <person name="Kataoka E."/>
            <person name="Keightley P.D."/>
            <person name="Kheradpour P."/>
            <person name="Kirkness E.F."/>
            <person name="Koerich L.B."/>
            <person name="Kristiansen K."/>
            <person name="Kudrna D."/>
            <person name="Kulathinal R.J."/>
            <person name="Kumar S."/>
            <person name="Kwok R."/>
            <person name="Lander E."/>
            <person name="Langley C.H."/>
            <person name="Lapoint R."/>
            <person name="Lazzaro B.P."/>
            <person name="Lee S.J."/>
            <person name="Levesque L."/>
            <person name="Li R."/>
            <person name="Lin C.F."/>
            <person name="Lin M.F."/>
            <person name="Lindblad-Toh K."/>
            <person name="Llopart A."/>
            <person name="Long M."/>
            <person name="Low L."/>
            <person name="Lozovsky E."/>
            <person name="Lu J."/>
            <person name="Luo M."/>
            <person name="Machado C.A."/>
            <person name="Makalowski W."/>
            <person name="Marzo M."/>
            <person name="Matsuda M."/>
            <person name="Matzkin L."/>
            <person name="McAllister B."/>
            <person name="McBride C.S."/>
            <person name="McKernan B."/>
            <person name="McKernan K."/>
            <person name="Mendez-Lago M."/>
            <person name="Minx P."/>
            <person name="Mollenhauer M.U."/>
            <person name="Montooth K."/>
            <person name="Mount S.M."/>
            <person name="Mu X."/>
            <person name="Myers E."/>
            <person name="Negre B."/>
            <person name="Newfeld S."/>
            <person name="Nielsen R."/>
            <person name="Noor M.A."/>
            <person name="O'Grady P."/>
            <person name="Pachter L."/>
            <person name="Papaceit M."/>
            <person name="Parisi M.J."/>
            <person name="Parisi M."/>
            <person name="Parts L."/>
            <person name="Pedersen J.S."/>
            <person name="Pesole G."/>
            <person name="Phillippy A.M."/>
            <person name="Ponting C.P."/>
            <person name="Pop M."/>
            <person name="Porcelli D."/>
            <person name="Powell J.R."/>
            <person name="Prohaska S."/>
            <person name="Pruitt K."/>
            <person name="Puig M."/>
            <person name="Quesneville H."/>
            <person name="Ram K.R."/>
            <person name="Rand D."/>
            <person name="Rasmussen M.D."/>
            <person name="Reed L.K."/>
            <person name="Reenan R."/>
            <person name="Reily A."/>
            <person name="Remington K.A."/>
            <person name="Rieger T.T."/>
            <person name="Ritchie M.G."/>
            <person name="Robin C."/>
            <person name="Rogers Y.H."/>
            <person name="Rohde C."/>
            <person name="Rozas J."/>
            <person name="Rubenfield M.J."/>
            <person name="Ruiz A."/>
            <person name="Russo S."/>
            <person name="Salzberg S.L."/>
            <person name="Sanchez-Gracia A."/>
            <person name="Saranga D.J."/>
            <person name="Sato H."/>
            <person name="Schaeffer S.W."/>
            <person name="Schatz M.C."/>
            <person name="Schlenke T."/>
            <person name="Schwartz R."/>
            <person name="Segarra C."/>
            <person name="Singh R.S."/>
            <person name="Sirot L."/>
            <person name="Sirota M."/>
            <person name="Sisneros N.B."/>
            <person name="Smith C.D."/>
            <person name="Smith T.F."/>
            <person name="Spieth J."/>
            <person name="Stage D.E."/>
            <person name="Stark A."/>
            <person name="Stephan W."/>
            <person name="Strausberg R.L."/>
            <person name="Strempel S."/>
            <person name="Sturgill D."/>
            <person name="Sutton G."/>
            <person name="Sutton G.G."/>
            <person name="Tao W."/>
            <person name="Teichmann S."/>
            <person name="Tobari Y.N."/>
            <person name="Tomimura Y."/>
            <person name="Tsolas J.M."/>
            <person name="Valente V.L."/>
            <person name="Venter E."/>
            <person name="Venter J.C."/>
            <person name="Vicario S."/>
            <person name="Vieira F.G."/>
            <person name="Vilella A.J."/>
            <person name="Villasante A."/>
            <person name="Walenz B."/>
            <person name="Wang J."/>
            <person name="Wasserman M."/>
            <person name="Watts T."/>
            <person name="Wilson D."/>
            <person name="Wilson R.K."/>
            <person name="Wing R.A."/>
            <person name="Wolfner M.F."/>
            <person name="Wong A."/>
            <person name="Wong G.K."/>
            <person name="Wu C.I."/>
            <person name="Wu G."/>
            <person name="Yamamoto D."/>
            <person name="Yang H.P."/>
            <person name="Yang S.P."/>
            <person name="Yorke J.A."/>
            <person name="Yoshida K."/>
            <person name="Zdobnov E."/>
            <person name="Zhang P."/>
            <person name="Zhang Y."/>
            <person name="Zimin A.V."/>
            <person name="Baldwin J."/>
            <person name="Abdouelleil A."/>
            <person name="Abdulkadir J."/>
            <person name="Abebe A."/>
            <person name="Abera B."/>
            <person name="Abreu J."/>
            <person name="Acer S.C."/>
            <person name="Aftuck L."/>
            <person name="Alexander A."/>
            <person name="An P."/>
            <person name="Anderson E."/>
            <person name="Anderson S."/>
            <person name="Arachi H."/>
            <person name="Azer M."/>
            <person name="Bachantsang P."/>
            <person name="Barry A."/>
            <person name="Bayul T."/>
            <person name="Berlin A."/>
            <person name="Bessette D."/>
            <person name="Bloom T."/>
            <person name="Blye J."/>
            <person name="Boguslavskiy L."/>
            <person name="Bonnet C."/>
            <person name="Boukhgalter B."/>
            <person name="Bourzgui I."/>
            <person name="Brown A."/>
            <person name="Cahill P."/>
            <person name="Channer S."/>
            <person name="Cheshatsang Y."/>
            <person name="Chuda L."/>
            <person name="Citroen M."/>
            <person name="Collymore A."/>
            <person name="Cooke P."/>
            <person name="Costello M."/>
            <person name="D'Aco K."/>
            <person name="Daza R."/>
            <person name="De Haan G."/>
            <person name="DeGray S."/>
            <person name="DeMaso C."/>
            <person name="Dhargay N."/>
            <person name="Dooley K."/>
            <person name="Dooley E."/>
            <person name="Doricent M."/>
            <person name="Dorje P."/>
            <person name="Dorjee K."/>
            <person name="Dupes A."/>
            <person name="Elong R."/>
            <person name="Falk J."/>
            <person name="Farina A."/>
            <person name="Faro S."/>
            <person name="Ferguson D."/>
            <person name="Fisher S."/>
            <person name="Foley C.D."/>
            <person name="Franke A."/>
            <person name="Friedrich D."/>
            <person name="Gadbois L."/>
            <person name="Gearin G."/>
            <person name="Gearin C.R."/>
            <person name="Giannoukos G."/>
            <person name="Goode T."/>
            <person name="Graham J."/>
            <person name="Grandbois E."/>
            <person name="Grewal S."/>
            <person name="Gyaltsen K."/>
            <person name="Hafez N."/>
            <person name="Hagos B."/>
            <person name="Hall J."/>
            <person name="Henson C."/>
            <person name="Hollinger A."/>
            <person name="Honan T."/>
            <person name="Huard M.D."/>
            <person name="Hughes L."/>
            <person name="Hurhula B."/>
            <person name="Husby M.E."/>
            <person name="Kamat A."/>
            <person name="Kanga B."/>
            <person name="Kashin S."/>
            <person name="Khazanovich D."/>
            <person name="Kisner P."/>
            <person name="Lance K."/>
            <person name="Lara M."/>
            <person name="Lee W."/>
            <person name="Lennon N."/>
            <person name="Letendre F."/>
            <person name="LeVine R."/>
            <person name="Lipovsky A."/>
            <person name="Liu X."/>
            <person name="Liu J."/>
            <person name="Liu S."/>
            <person name="Lokyitsang T."/>
            <person name="Lokyitsang Y."/>
            <person name="Lubonja R."/>
            <person name="Lui A."/>
            <person name="MacDonald P."/>
            <person name="Magnisalis V."/>
            <person name="Maru K."/>
            <person name="Matthews C."/>
            <person name="McCusker W."/>
            <person name="McDonough S."/>
            <person name="Mehta T."/>
            <person name="Meldrim J."/>
            <person name="Meneus L."/>
            <person name="Mihai O."/>
            <person name="Mihalev A."/>
            <person name="Mihova T."/>
            <person name="Mittelman R."/>
            <person name="Mlenga V."/>
            <person name="Montmayeur A."/>
            <person name="Mulrain L."/>
            <person name="Navidi A."/>
            <person name="Naylor J."/>
            <person name="Negash T."/>
            <person name="Nguyen T."/>
            <person name="Nguyen N."/>
            <person name="Nicol R."/>
            <person name="Norbu C."/>
            <person name="Norbu N."/>
            <person name="Novod N."/>
            <person name="O'Neill B."/>
            <person name="Osman S."/>
            <person name="Markiewicz E."/>
            <person name="Oyono O.L."/>
            <person name="Patti C."/>
            <person name="Phunkhang P."/>
            <person name="Pierre F."/>
            <person name="Priest M."/>
            <person name="Raghuraman S."/>
            <person name="Rege F."/>
            <person name="Reyes R."/>
            <person name="Rise C."/>
            <person name="Rogov P."/>
            <person name="Ross K."/>
            <person name="Ryan E."/>
            <person name="Settipalli S."/>
            <person name="Shea T."/>
            <person name="Sherpa N."/>
            <person name="Shi L."/>
            <person name="Shih D."/>
            <person name="Sparrow T."/>
            <person name="Spaulding J."/>
            <person name="Stalker J."/>
            <person name="Stange-Thomann N."/>
            <person name="Stavropoulos S."/>
            <person name="Stone C."/>
            <person name="Strader C."/>
            <person name="Tesfaye S."/>
            <person name="Thomson T."/>
            <person name="Thoulutsang Y."/>
            <person name="Thoulutsang D."/>
            <person name="Topham K."/>
            <person name="Topping I."/>
            <person name="Tsamla T."/>
            <person name="Vassiliev H."/>
            <person name="Vo A."/>
            <person name="Wangchuk T."/>
            <person name="Wangdi T."/>
            <person name="Weiand M."/>
            <person name="Wilkinson J."/>
            <person name="Wilson A."/>
            <person name="Yadav S."/>
            <person name="Young G."/>
            <person name="Yu Q."/>
            <person name="Zembek L."/>
            <person name="Zhong D."/>
            <person name="Zimmer A."/>
            <person name="Zwirko Z."/>
            <person name="Jaffe D.B."/>
            <person name="Alvarez P."/>
            <person name="Brockman W."/>
            <person name="Butler J."/>
            <person name="Chin C."/>
            <person name="Gnerre S."/>
            <person name="Grabherr M."/>
            <person name="Kleber M."/>
            <person name="Mauceli E."/>
            <person name="MacCallum I."/>
        </authorList>
    </citation>
    <scope>NUCLEOTIDE SEQUENCE [LARGE SCALE GENOMIC DNA]</scope>
    <source>
        <strain evidence="5">MSH-3 / Tucson 14011-0111.49</strain>
    </source>
</reference>
<dbReference type="PANTHER" id="PTHR18939">
    <property type="entry name" value="RIBOSOME BINDING PROTEIN-1"/>
    <property type="match status" value="1"/>
</dbReference>
<keyword evidence="5" id="KW-1185">Reference proteome</keyword>
<dbReference type="InterPro" id="IPR040248">
    <property type="entry name" value="RRBP1"/>
</dbReference>
<feature type="region of interest" description="Disordered" evidence="2">
    <location>
        <begin position="49"/>
        <end position="106"/>
    </location>
</feature>
<keyword evidence="3" id="KW-0812">Transmembrane</keyword>
<dbReference type="HOGENOM" id="CLU_016436_0_0_1"/>
<protein>
    <submittedName>
        <fullName evidence="4">GL22310</fullName>
    </submittedName>
</protein>
<dbReference type="EMBL" id="CH479182">
    <property type="protein sequence ID" value="EDW34548.1"/>
    <property type="molecule type" value="Genomic_DNA"/>
</dbReference>
<dbReference type="AlphaFoldDB" id="B4GG13"/>
<dbReference type="OMA" id="HWRGIVD"/>
<keyword evidence="3" id="KW-1133">Transmembrane helix</keyword>
<dbReference type="PANTHER" id="PTHR18939:SF4">
    <property type="entry name" value="RIBOSOME-BINDING PROTEIN 1"/>
    <property type="match status" value="1"/>
</dbReference>
<sequence length="840" mass="94778">MDFHILIVIGCVISASLLSFLFINKIFRRKTFEEVVAEKRALSANLYKAGGGAAASKKPKKKELKREKKQRQREQQRDASHDPEEDYSDGQSEEQGSVEEEPGLSKQHVEFEPDAEIMHDQRRSSNAAEKENVPVGKKGKKDKRNAGKGGGAAAAAAAASVAGILVNKNEPVAVKPATVEETPTLNNFESTSYQQILKQQQQQQNGSPKTQNNQVNNKTKQQQQQQQHQHKKQQKETLTAKELAQALEKLAEHQNQTIGVSALMNVFSRAELNRSEIQILIDYLLNKQQDMPASHAEWSDDICQKLKRQLEEKEKLLAEEQEASIGIQAKLRELRQEVNTERAQMHGRIQAYNDKLQAKEQELSAVNQELSSLNDKLTLERQQFQTLLREKQASSQDLVPQLQRLQQDLAHKEKCLADMTAFVSAETQQKNELIQQQAQQLLALEQQRDELEVRQNNSIYELEERKHVDAENGELKVELRNLHNALESAKADLAQAQSELKHVRGGELQELRQQAATLEANNQTLNQQLSQATSSAVQATAAQSEQAQFQSDALAKKQQELSALQAQYGSLTEAQDKQQQHSSSLQSQVLELQQRAEQLVAREKQLLQELQEQREKNNQQQKDLQQQQKDLQQQKQDLQLQQQQQQQQKSVAAANGGNSSAKSEQQRIRDLYQRLYPEAVKAQAASALQASFDQWLEQVLATHIKQQQLELERKAAQNSSNKSTQSNNSSSSSNHNSSSTSSIPNNISSNNSSSNSKSSSSSAASTAEQQQQQLELHKQNLQLRETNDKLTQLVTKTTNTLMDLEERAREQDEHWRGIVNQKEQLITKLQQHASNGEQDI</sequence>
<dbReference type="Proteomes" id="UP000008744">
    <property type="component" value="Unassembled WGS sequence"/>
</dbReference>
<organism evidence="5">
    <name type="scientific">Drosophila persimilis</name>
    <name type="common">Fruit fly</name>
    <dbReference type="NCBI Taxonomy" id="7234"/>
    <lineage>
        <taxon>Eukaryota</taxon>
        <taxon>Metazoa</taxon>
        <taxon>Ecdysozoa</taxon>
        <taxon>Arthropoda</taxon>
        <taxon>Hexapoda</taxon>
        <taxon>Insecta</taxon>
        <taxon>Pterygota</taxon>
        <taxon>Neoptera</taxon>
        <taxon>Endopterygota</taxon>
        <taxon>Diptera</taxon>
        <taxon>Brachycera</taxon>
        <taxon>Muscomorpha</taxon>
        <taxon>Ephydroidea</taxon>
        <taxon>Drosophilidae</taxon>
        <taxon>Drosophila</taxon>
        <taxon>Sophophora</taxon>
    </lineage>
</organism>
<feature type="compositionally biased region" description="Low complexity" evidence="2">
    <location>
        <begin position="717"/>
        <end position="773"/>
    </location>
</feature>
<dbReference type="GO" id="GO:0005789">
    <property type="term" value="C:endoplasmic reticulum membrane"/>
    <property type="evidence" value="ECO:0007669"/>
    <property type="project" value="TreeGrafter"/>
</dbReference>